<evidence type="ECO:0000256" key="3">
    <source>
        <dbReference type="ARBA" id="ARBA00022679"/>
    </source>
</evidence>
<dbReference type="GO" id="GO:0006355">
    <property type="term" value="P:regulation of DNA-templated transcription"/>
    <property type="evidence" value="ECO:0007669"/>
    <property type="project" value="InterPro"/>
</dbReference>
<protein>
    <recommendedName>
        <fullName evidence="6">RNAP delta factor</fullName>
    </recommendedName>
</protein>
<dbReference type="GeneID" id="41339528"/>
<feature type="region of interest" description="Disordered" evidence="7">
    <location>
        <begin position="159"/>
        <end position="178"/>
    </location>
</feature>
<dbReference type="InterPro" id="IPR038087">
    <property type="entry name" value="RNAP_delta_N_dom_sf"/>
</dbReference>
<accession>A0A553IGM1</accession>
<keyword evidence="2 9" id="KW-0240">DNA-directed RNA polymerase</keyword>
<evidence type="ECO:0000256" key="5">
    <source>
        <dbReference type="ARBA" id="ARBA00023163"/>
    </source>
</evidence>
<dbReference type="Gene3D" id="1.10.10.1250">
    <property type="entry name" value="RNA polymerase, subunit delta, N-terminal domain"/>
    <property type="match status" value="1"/>
</dbReference>
<dbReference type="GO" id="GO:0016779">
    <property type="term" value="F:nucleotidyltransferase activity"/>
    <property type="evidence" value="ECO:0007669"/>
    <property type="project" value="UniProtKB-KW"/>
</dbReference>
<keyword evidence="5" id="KW-0804">Transcription</keyword>
<feature type="domain" description="HTH HARE-type" evidence="8">
    <location>
        <begin position="9"/>
        <end position="75"/>
    </location>
</feature>
<dbReference type="InterPro" id="IPR007759">
    <property type="entry name" value="Asxl_HARE-HTH"/>
</dbReference>
<dbReference type="Proteomes" id="UP000315938">
    <property type="component" value="Unassembled WGS sequence"/>
</dbReference>
<keyword evidence="3 9" id="KW-0808">Transferase</keyword>
<dbReference type="OMA" id="WDKDFFE"/>
<comment type="caution">
    <text evidence="9">The sequence shown here is derived from an EMBL/GenBank/DDBJ whole genome shotgun (WGS) entry which is preliminary data.</text>
</comment>
<evidence type="ECO:0000259" key="8">
    <source>
        <dbReference type="PROSITE" id="PS51913"/>
    </source>
</evidence>
<dbReference type="PROSITE" id="PS51913">
    <property type="entry name" value="HTH_HARE"/>
    <property type="match status" value="1"/>
</dbReference>
<evidence type="ECO:0000313" key="10">
    <source>
        <dbReference type="Proteomes" id="UP000315938"/>
    </source>
</evidence>
<dbReference type="GO" id="GO:0006351">
    <property type="term" value="P:DNA-templated transcription"/>
    <property type="evidence" value="ECO:0007669"/>
    <property type="project" value="InterPro"/>
</dbReference>
<evidence type="ECO:0000256" key="6">
    <source>
        <dbReference type="ARBA" id="ARBA00031937"/>
    </source>
</evidence>
<keyword evidence="4 9" id="KW-0548">Nucleotidyltransferase</keyword>
<evidence type="ECO:0000256" key="4">
    <source>
        <dbReference type="ARBA" id="ARBA00022695"/>
    </source>
</evidence>
<evidence type="ECO:0000256" key="2">
    <source>
        <dbReference type="ARBA" id="ARBA00022478"/>
    </source>
</evidence>
<dbReference type="InterPro" id="IPR029757">
    <property type="entry name" value="RpoE"/>
</dbReference>
<name>A0A553IGM1_ACHLA</name>
<proteinExistence type="inferred from homology"/>
<comment type="similarity">
    <text evidence="1">Belongs to the RpoE family.</text>
</comment>
<evidence type="ECO:0000313" key="9">
    <source>
        <dbReference type="EMBL" id="TRX99353.1"/>
    </source>
</evidence>
<organism evidence="9 10">
    <name type="scientific">Acholeplasma laidlawii</name>
    <dbReference type="NCBI Taxonomy" id="2148"/>
    <lineage>
        <taxon>Bacteria</taxon>
        <taxon>Bacillati</taxon>
        <taxon>Mycoplasmatota</taxon>
        <taxon>Mollicutes</taxon>
        <taxon>Acholeplasmatales</taxon>
        <taxon>Acholeplasmataceae</taxon>
        <taxon>Acholeplasma</taxon>
    </lineage>
</organism>
<reference evidence="9 10" key="1">
    <citation type="submission" date="2019-07" db="EMBL/GenBank/DDBJ databases">
        <title>Genome sequence of Acholeplasma laidlawii strain with increased resistance to erythromycin.</title>
        <authorList>
            <person name="Medvedeva E.S."/>
            <person name="Baranova N.B."/>
            <person name="Siniagina M.N."/>
            <person name="Mouzykantov A."/>
            <person name="Chernova O.A."/>
            <person name="Chernov V.M."/>
        </authorList>
    </citation>
    <scope>NUCLEOTIDE SEQUENCE [LARGE SCALE GENOMIC DNA]</scope>
    <source>
        <strain evidence="9 10">PG8REry</strain>
    </source>
</reference>
<dbReference type="EMBL" id="VKID01000002">
    <property type="protein sequence ID" value="TRX99353.1"/>
    <property type="molecule type" value="Genomic_DNA"/>
</dbReference>
<evidence type="ECO:0000256" key="1">
    <source>
        <dbReference type="ARBA" id="ARBA00009828"/>
    </source>
</evidence>
<dbReference type="RefSeq" id="WP_012243321.1">
    <property type="nucleotide sequence ID" value="NZ_JACAOE010000002.1"/>
</dbReference>
<dbReference type="NCBIfam" id="TIGR04567">
    <property type="entry name" value="RNAP_delt_lowGC"/>
    <property type="match status" value="1"/>
</dbReference>
<dbReference type="AlphaFoldDB" id="A0A553IGM1"/>
<evidence type="ECO:0000256" key="7">
    <source>
        <dbReference type="SAM" id="MobiDB-lite"/>
    </source>
</evidence>
<dbReference type="GO" id="GO:0000428">
    <property type="term" value="C:DNA-directed RNA polymerase complex"/>
    <property type="evidence" value="ECO:0007669"/>
    <property type="project" value="UniProtKB-KW"/>
</dbReference>
<gene>
    <name evidence="9" type="primary">rpoE</name>
    <name evidence="9" type="ORF">FNV44_06540</name>
</gene>
<sequence length="190" mass="22023">MADKKLNELSLLDTITYILKENKEPMSIYDLIEATAKQSGMDIEDVDAMTQLYMDITLSGKFVFVGDDKWTLKDGHLEYWDKDGYAFISPEEIEDISDDEIDFSDFNLADIEDLEVDLVDEDNEDDLDDEDEEDLDEEIIEEKAYVDVGLDLVSTDEDEGLDDVDLDLDDDYDEDDYNDIMDDYEDMYDN</sequence>